<dbReference type="OrthoDB" id="686202at2759"/>
<evidence type="ECO:0000256" key="3">
    <source>
        <dbReference type="SAM" id="MobiDB-lite"/>
    </source>
</evidence>
<reference evidence="6" key="1">
    <citation type="journal article" date="2018" name="Gigascience">
        <title>Genome assembly of the Pink Ipe (Handroanthus impetiginosus, Bignoniaceae), a highly valued, ecologically keystone Neotropical timber forest tree.</title>
        <authorList>
            <person name="Silva-Junior O.B."/>
            <person name="Grattapaglia D."/>
            <person name="Novaes E."/>
            <person name="Collevatti R.G."/>
        </authorList>
    </citation>
    <scope>NUCLEOTIDE SEQUENCE [LARGE SCALE GENOMIC DNA]</scope>
    <source>
        <strain evidence="6">cv. UFG-1</strain>
    </source>
</reference>
<feature type="domain" description="WRC" evidence="4">
    <location>
        <begin position="170"/>
        <end position="214"/>
    </location>
</feature>
<feature type="compositionally biased region" description="Gly residues" evidence="3">
    <location>
        <begin position="214"/>
        <end position="223"/>
    </location>
</feature>
<feature type="region of interest" description="Disordered" evidence="3">
    <location>
        <begin position="209"/>
        <end position="231"/>
    </location>
</feature>
<evidence type="ECO:0000259" key="4">
    <source>
        <dbReference type="PROSITE" id="PS51667"/>
    </source>
</evidence>
<keyword evidence="1" id="KW-0539">Nucleus</keyword>
<keyword evidence="6" id="KW-1185">Reference proteome</keyword>
<dbReference type="InterPro" id="IPR014977">
    <property type="entry name" value="WRC_dom"/>
</dbReference>
<evidence type="ECO:0000256" key="2">
    <source>
        <dbReference type="PROSITE-ProRule" id="PRU01002"/>
    </source>
</evidence>
<dbReference type="STRING" id="429701.A0A2G9FYT7"/>
<gene>
    <name evidence="5" type="ORF">CDL12_29295</name>
</gene>
<organism evidence="5 6">
    <name type="scientific">Handroanthus impetiginosus</name>
    <dbReference type="NCBI Taxonomy" id="429701"/>
    <lineage>
        <taxon>Eukaryota</taxon>
        <taxon>Viridiplantae</taxon>
        <taxon>Streptophyta</taxon>
        <taxon>Embryophyta</taxon>
        <taxon>Tracheophyta</taxon>
        <taxon>Spermatophyta</taxon>
        <taxon>Magnoliopsida</taxon>
        <taxon>eudicotyledons</taxon>
        <taxon>Gunneridae</taxon>
        <taxon>Pentapetalae</taxon>
        <taxon>asterids</taxon>
        <taxon>lamiids</taxon>
        <taxon>Lamiales</taxon>
        <taxon>Bignoniaceae</taxon>
        <taxon>Crescentiina</taxon>
        <taxon>Tabebuia alliance</taxon>
        <taxon>Handroanthus</taxon>
    </lineage>
</organism>
<name>A0A2G9FYT7_9LAMI</name>
<dbReference type="Pfam" id="PF08879">
    <property type="entry name" value="WRC"/>
    <property type="match status" value="1"/>
</dbReference>
<sequence>MRIRKRLAPSSIPAVSLSDLQLQRSEAAPPPSDQPSAASKQPSDQSMVIPSKNNRWVFAENDKMKQKEFGDDETWRLEETKSTNNDIRKIVSICDGDDYKLVPLKKRKWSFDRNPSEETLMGTVEMKSKTNKKCGIADAMQVDRIKPVIEENGIDHSSNGNKKKKRGNVIMEGSRCSRINGRGWRCCQPTLVGYSLCEHHLGKGRLRSMTSVRRGGGGGGGGATEEKELKQPLMVKKKRTKVGVVKARSMSSLLSQI</sequence>
<feature type="region of interest" description="Disordered" evidence="3">
    <location>
        <begin position="1"/>
        <end position="50"/>
    </location>
</feature>
<evidence type="ECO:0000313" key="5">
    <source>
        <dbReference type="EMBL" id="PIM98227.1"/>
    </source>
</evidence>
<dbReference type="PANTHER" id="PTHR34122:SF1">
    <property type="entry name" value="EXPRESSED PROTEIN"/>
    <property type="match status" value="1"/>
</dbReference>
<feature type="compositionally biased region" description="Low complexity" evidence="3">
    <location>
        <begin position="34"/>
        <end position="43"/>
    </location>
</feature>
<dbReference type="PANTHER" id="PTHR34122">
    <property type="entry name" value="EXPRESSED PROTEIN-RELATED"/>
    <property type="match status" value="1"/>
</dbReference>
<dbReference type="PROSITE" id="PS51667">
    <property type="entry name" value="WRC"/>
    <property type="match status" value="1"/>
</dbReference>
<evidence type="ECO:0000256" key="1">
    <source>
        <dbReference type="ARBA" id="ARBA00023242"/>
    </source>
</evidence>
<dbReference type="AlphaFoldDB" id="A0A2G9FYT7"/>
<accession>A0A2G9FYT7</accession>
<evidence type="ECO:0000313" key="6">
    <source>
        <dbReference type="Proteomes" id="UP000231279"/>
    </source>
</evidence>
<dbReference type="EMBL" id="NKXS01008605">
    <property type="protein sequence ID" value="PIM98227.1"/>
    <property type="molecule type" value="Genomic_DNA"/>
</dbReference>
<dbReference type="Proteomes" id="UP000231279">
    <property type="component" value="Unassembled WGS sequence"/>
</dbReference>
<proteinExistence type="predicted"/>
<comment type="caution">
    <text evidence="2">Lacks conserved residue(s) required for the propagation of feature annotation.</text>
</comment>
<comment type="caution">
    <text evidence="5">The sequence shown here is derived from an EMBL/GenBank/DDBJ whole genome shotgun (WGS) entry which is preliminary data.</text>
</comment>
<protein>
    <recommendedName>
        <fullName evidence="4">WRC domain-containing protein</fullName>
    </recommendedName>
</protein>